<dbReference type="InterPro" id="IPR027417">
    <property type="entry name" value="P-loop_NTPase"/>
</dbReference>
<feature type="domain" description="Nephrocystin 3-like N-terminal" evidence="3">
    <location>
        <begin position="236"/>
        <end position="302"/>
    </location>
</feature>
<proteinExistence type="predicted"/>
<dbReference type="OrthoDB" id="448455at2759"/>
<gene>
    <name evidence="4" type="ORF">FA15DRAFT_114462</name>
</gene>
<name>A0A5C3KKF7_COPMA</name>
<accession>A0A5C3KKF7</accession>
<dbReference type="Proteomes" id="UP000307440">
    <property type="component" value="Unassembled WGS sequence"/>
</dbReference>
<dbReference type="PANTHER" id="PTHR10039">
    <property type="entry name" value="AMELOGENIN"/>
    <property type="match status" value="1"/>
</dbReference>
<reference evidence="4 5" key="1">
    <citation type="journal article" date="2019" name="Nat. Ecol. Evol.">
        <title>Megaphylogeny resolves global patterns of mushroom evolution.</title>
        <authorList>
            <person name="Varga T."/>
            <person name="Krizsan K."/>
            <person name="Foldi C."/>
            <person name="Dima B."/>
            <person name="Sanchez-Garcia M."/>
            <person name="Sanchez-Ramirez S."/>
            <person name="Szollosi G.J."/>
            <person name="Szarkandi J.G."/>
            <person name="Papp V."/>
            <person name="Albert L."/>
            <person name="Andreopoulos W."/>
            <person name="Angelini C."/>
            <person name="Antonin V."/>
            <person name="Barry K.W."/>
            <person name="Bougher N.L."/>
            <person name="Buchanan P."/>
            <person name="Buyck B."/>
            <person name="Bense V."/>
            <person name="Catcheside P."/>
            <person name="Chovatia M."/>
            <person name="Cooper J."/>
            <person name="Damon W."/>
            <person name="Desjardin D."/>
            <person name="Finy P."/>
            <person name="Geml J."/>
            <person name="Haridas S."/>
            <person name="Hughes K."/>
            <person name="Justo A."/>
            <person name="Karasinski D."/>
            <person name="Kautmanova I."/>
            <person name="Kiss B."/>
            <person name="Kocsube S."/>
            <person name="Kotiranta H."/>
            <person name="LaButti K.M."/>
            <person name="Lechner B.E."/>
            <person name="Liimatainen K."/>
            <person name="Lipzen A."/>
            <person name="Lukacs Z."/>
            <person name="Mihaltcheva S."/>
            <person name="Morgado L.N."/>
            <person name="Niskanen T."/>
            <person name="Noordeloos M.E."/>
            <person name="Ohm R.A."/>
            <person name="Ortiz-Santana B."/>
            <person name="Ovrebo C."/>
            <person name="Racz N."/>
            <person name="Riley R."/>
            <person name="Savchenko A."/>
            <person name="Shiryaev A."/>
            <person name="Soop K."/>
            <person name="Spirin V."/>
            <person name="Szebenyi C."/>
            <person name="Tomsovsky M."/>
            <person name="Tulloss R.E."/>
            <person name="Uehling J."/>
            <person name="Grigoriev I.V."/>
            <person name="Vagvolgyi C."/>
            <person name="Papp T."/>
            <person name="Martin F.M."/>
            <person name="Miettinen O."/>
            <person name="Hibbett D.S."/>
            <person name="Nagy L.G."/>
        </authorList>
    </citation>
    <scope>NUCLEOTIDE SEQUENCE [LARGE SCALE GENOMIC DNA]</scope>
    <source>
        <strain evidence="4 5">CBS 121175</strain>
    </source>
</reference>
<dbReference type="EMBL" id="ML210290">
    <property type="protein sequence ID" value="TFK20720.1"/>
    <property type="molecule type" value="Genomic_DNA"/>
</dbReference>
<organism evidence="4 5">
    <name type="scientific">Coprinopsis marcescibilis</name>
    <name type="common">Agaric fungus</name>
    <name type="synonym">Psathyrella marcescibilis</name>
    <dbReference type="NCBI Taxonomy" id="230819"/>
    <lineage>
        <taxon>Eukaryota</taxon>
        <taxon>Fungi</taxon>
        <taxon>Dikarya</taxon>
        <taxon>Basidiomycota</taxon>
        <taxon>Agaricomycotina</taxon>
        <taxon>Agaricomycetes</taxon>
        <taxon>Agaricomycetidae</taxon>
        <taxon>Agaricales</taxon>
        <taxon>Agaricineae</taxon>
        <taxon>Psathyrellaceae</taxon>
        <taxon>Coprinopsis</taxon>
    </lineage>
</organism>
<feature type="region of interest" description="Disordered" evidence="2">
    <location>
        <begin position="88"/>
        <end position="122"/>
    </location>
</feature>
<keyword evidence="5" id="KW-1185">Reference proteome</keyword>
<evidence type="ECO:0000259" key="3">
    <source>
        <dbReference type="Pfam" id="PF24883"/>
    </source>
</evidence>
<evidence type="ECO:0000256" key="2">
    <source>
        <dbReference type="SAM" id="MobiDB-lite"/>
    </source>
</evidence>
<dbReference type="Gene3D" id="3.40.50.300">
    <property type="entry name" value="P-loop containing nucleotide triphosphate hydrolases"/>
    <property type="match status" value="1"/>
</dbReference>
<keyword evidence="1" id="KW-0677">Repeat</keyword>
<dbReference type="PANTHER" id="PTHR10039:SF14">
    <property type="entry name" value="NACHT DOMAIN-CONTAINING PROTEIN"/>
    <property type="match status" value="1"/>
</dbReference>
<sequence length="332" mass="36183">MPSKLKDFIRRKIIKSSKFSSVTLNATGFAVEAEVAAASVPQSTQQPDLNTSSLQKLAFSPGILTVNPTRPTPAVHSRSNSSFQTLIGSASGQDVADSTPPPSGIAVEPTSPLASPTSTLQRTPALRKRLFRADSRLRLNLDDGPSRFPFDTVEPPTTADDFPVHLARQVVNPGLLQGAQDISITGSTLQSAGRDIIVHNTPAVEISQVVKIMTHWLTKINQKAIWLDNISNWTEGTGSWFFELDKFRAWMEQDAGILCGTGMPGAGKTILSSRVLQHLQEHAMTSKENICVVFVFFRYMDRITTYDTLASVSTIDTIAEARIPQQTNCSLC</sequence>
<evidence type="ECO:0000313" key="5">
    <source>
        <dbReference type="Proteomes" id="UP000307440"/>
    </source>
</evidence>
<feature type="compositionally biased region" description="Polar residues" evidence="2">
    <location>
        <begin position="112"/>
        <end position="122"/>
    </location>
</feature>
<dbReference type="AlphaFoldDB" id="A0A5C3KKF7"/>
<dbReference type="InterPro" id="IPR056884">
    <property type="entry name" value="NPHP3-like_N"/>
</dbReference>
<dbReference type="Pfam" id="PF24883">
    <property type="entry name" value="NPHP3_N"/>
    <property type="match status" value="1"/>
</dbReference>
<evidence type="ECO:0000256" key="1">
    <source>
        <dbReference type="ARBA" id="ARBA00022737"/>
    </source>
</evidence>
<evidence type="ECO:0000313" key="4">
    <source>
        <dbReference type="EMBL" id="TFK20720.1"/>
    </source>
</evidence>
<protein>
    <recommendedName>
        <fullName evidence="3">Nephrocystin 3-like N-terminal domain-containing protein</fullName>
    </recommendedName>
</protein>